<dbReference type="Proteomes" id="UP000192756">
    <property type="component" value="Unassembled WGS sequence"/>
</dbReference>
<organism evidence="1 2">
    <name type="scientific">Pedobacter africanus</name>
    <dbReference type="NCBI Taxonomy" id="151894"/>
    <lineage>
        <taxon>Bacteria</taxon>
        <taxon>Pseudomonadati</taxon>
        <taxon>Bacteroidota</taxon>
        <taxon>Sphingobacteriia</taxon>
        <taxon>Sphingobacteriales</taxon>
        <taxon>Sphingobacteriaceae</taxon>
        <taxon>Pedobacter</taxon>
    </lineage>
</organism>
<name>A0A1W1ZUX4_9SPHI</name>
<keyword evidence="2" id="KW-1185">Reference proteome</keyword>
<dbReference type="STRING" id="151894.SAMN04488524_0995"/>
<keyword evidence="1" id="KW-0808">Transferase</keyword>
<proteinExistence type="predicted"/>
<dbReference type="AlphaFoldDB" id="A0A1W1ZUX4"/>
<dbReference type="GO" id="GO:0008168">
    <property type="term" value="F:methyltransferase activity"/>
    <property type="evidence" value="ECO:0007669"/>
    <property type="project" value="UniProtKB-KW"/>
</dbReference>
<dbReference type="OrthoDB" id="1442552at2"/>
<dbReference type="InterPro" id="IPR029063">
    <property type="entry name" value="SAM-dependent_MTases_sf"/>
</dbReference>
<gene>
    <name evidence="1" type="ORF">SAMN04488524_0995</name>
</gene>
<evidence type="ECO:0000313" key="2">
    <source>
        <dbReference type="Proteomes" id="UP000192756"/>
    </source>
</evidence>
<dbReference type="EMBL" id="FWXT01000001">
    <property type="protein sequence ID" value="SMC52166.1"/>
    <property type="molecule type" value="Genomic_DNA"/>
</dbReference>
<accession>A0A1W1ZUX4</accession>
<reference evidence="2" key="1">
    <citation type="submission" date="2017-04" db="EMBL/GenBank/DDBJ databases">
        <authorList>
            <person name="Varghese N."/>
            <person name="Submissions S."/>
        </authorList>
    </citation>
    <scope>NUCLEOTIDE SEQUENCE [LARGE SCALE GENOMIC DNA]</scope>
    <source>
        <strain evidence="2">DSM 12126</strain>
    </source>
</reference>
<sequence>MTQSHKDFTSISPSAKSLLLMKSYTNIPFAKDTGALMQGPEAFGLNFDDKDFWFWIRVMHFENRYWSIDQLLSQTSSKNILELSSGYSLRCLDLCLKHANIHCIDTDLIEVVTTKQNLIATLGADRGIKGKFELLPLNTMDEQEFHKVVSRFDDGELTIINEGLLMYLNHDEKKQLCETIHAILKQKGGCWITADVYVKRSPEMQANLPQSRKEAAFFEQHHIEDNKFDSYEAAQAFFSDQGFELVQEAIPDYKALSVMPYLIKALPEHLRNSKEPPPKIQATWMLKIKAT</sequence>
<dbReference type="RefSeq" id="WP_144008857.1">
    <property type="nucleotide sequence ID" value="NZ_FWXT01000001.1"/>
</dbReference>
<dbReference type="SUPFAM" id="SSF53335">
    <property type="entry name" value="S-adenosyl-L-methionine-dependent methyltransferases"/>
    <property type="match status" value="1"/>
</dbReference>
<evidence type="ECO:0000313" key="1">
    <source>
        <dbReference type="EMBL" id="SMC52166.1"/>
    </source>
</evidence>
<protein>
    <submittedName>
        <fullName evidence="1">Leucine carboxyl methyltransferase</fullName>
    </submittedName>
</protein>
<dbReference type="GO" id="GO:0032259">
    <property type="term" value="P:methylation"/>
    <property type="evidence" value="ECO:0007669"/>
    <property type="project" value="UniProtKB-KW"/>
</dbReference>
<dbReference type="Gene3D" id="3.40.50.150">
    <property type="entry name" value="Vaccinia Virus protein VP39"/>
    <property type="match status" value="1"/>
</dbReference>
<keyword evidence="1" id="KW-0489">Methyltransferase</keyword>